<keyword evidence="2" id="KW-1133">Transmembrane helix</keyword>
<dbReference type="OrthoDB" id="1200560at2"/>
<keyword evidence="4" id="KW-1185">Reference proteome</keyword>
<feature type="compositionally biased region" description="Basic and acidic residues" evidence="1">
    <location>
        <begin position="151"/>
        <end position="179"/>
    </location>
</feature>
<feature type="transmembrane region" description="Helical" evidence="2">
    <location>
        <begin position="6"/>
        <end position="21"/>
    </location>
</feature>
<dbReference type="AlphaFoldDB" id="A0A2T6BXV7"/>
<sequence>MTLDIIIFIASVVFGISLYWSETKSNGLYRAINKLTHSKELQMKPENKKGFFVNQEFIPRLIYVNLLFIIALLFLLLLPFKIQADFYVSAVVGTLIGVYLGSFVVKVKGTSENLFDSVVDTGKEIIDDIKTKEKEAPEFVKEDVNSTAVEAEEKTTHTEEPEAPKKSARERLKDKGLLK</sequence>
<feature type="region of interest" description="Disordered" evidence="1">
    <location>
        <begin position="137"/>
        <end position="179"/>
    </location>
</feature>
<name>A0A2T6BXV7_9FLAO</name>
<accession>A0A2T6BXV7</accession>
<comment type="caution">
    <text evidence="3">The sequence shown here is derived from an EMBL/GenBank/DDBJ whole genome shotgun (WGS) entry which is preliminary data.</text>
</comment>
<gene>
    <name evidence="3" type="ORF">C8N46_10510</name>
</gene>
<keyword evidence="2" id="KW-0472">Membrane</keyword>
<feature type="transmembrane region" description="Helical" evidence="2">
    <location>
        <begin position="61"/>
        <end position="80"/>
    </location>
</feature>
<reference evidence="3 4" key="1">
    <citation type="submission" date="2018-04" db="EMBL/GenBank/DDBJ databases">
        <title>Genomic Encyclopedia of Archaeal and Bacterial Type Strains, Phase II (KMG-II): from individual species to whole genera.</title>
        <authorList>
            <person name="Goeker M."/>
        </authorList>
    </citation>
    <scope>NUCLEOTIDE SEQUENCE [LARGE SCALE GENOMIC DNA]</scope>
    <source>
        <strain evidence="3 4">DSM 25731</strain>
    </source>
</reference>
<dbReference type="Proteomes" id="UP000244090">
    <property type="component" value="Unassembled WGS sequence"/>
</dbReference>
<evidence type="ECO:0000313" key="4">
    <source>
        <dbReference type="Proteomes" id="UP000244090"/>
    </source>
</evidence>
<organism evidence="3 4">
    <name type="scientific">Kordia periserrulae</name>
    <dbReference type="NCBI Taxonomy" id="701523"/>
    <lineage>
        <taxon>Bacteria</taxon>
        <taxon>Pseudomonadati</taxon>
        <taxon>Bacteroidota</taxon>
        <taxon>Flavobacteriia</taxon>
        <taxon>Flavobacteriales</taxon>
        <taxon>Flavobacteriaceae</taxon>
        <taxon>Kordia</taxon>
    </lineage>
</organism>
<protein>
    <submittedName>
        <fullName evidence="3">Uncharacterized protein</fullName>
    </submittedName>
</protein>
<evidence type="ECO:0000256" key="2">
    <source>
        <dbReference type="SAM" id="Phobius"/>
    </source>
</evidence>
<proteinExistence type="predicted"/>
<dbReference type="RefSeq" id="WP_108114990.1">
    <property type="nucleotide sequence ID" value="NZ_QBKT01000005.1"/>
</dbReference>
<dbReference type="EMBL" id="QBKT01000005">
    <property type="protein sequence ID" value="PTX60856.1"/>
    <property type="molecule type" value="Genomic_DNA"/>
</dbReference>
<feature type="transmembrane region" description="Helical" evidence="2">
    <location>
        <begin position="86"/>
        <end position="105"/>
    </location>
</feature>
<evidence type="ECO:0000313" key="3">
    <source>
        <dbReference type="EMBL" id="PTX60856.1"/>
    </source>
</evidence>
<keyword evidence="2" id="KW-0812">Transmembrane</keyword>
<evidence type="ECO:0000256" key="1">
    <source>
        <dbReference type="SAM" id="MobiDB-lite"/>
    </source>
</evidence>